<proteinExistence type="predicted"/>
<evidence type="ECO:0000313" key="4">
    <source>
        <dbReference type="EMBL" id="ESL02402.1"/>
    </source>
</evidence>
<keyword evidence="5" id="KW-1185">Reference proteome</keyword>
<reference evidence="4 5" key="1">
    <citation type="submission" date="2013-06" db="EMBL/GenBank/DDBJ databases">
        <authorList>
            <person name="Weinstock G."/>
            <person name="Sodergren E."/>
            <person name="Clifton S."/>
            <person name="Fulton L."/>
            <person name="Fulton B."/>
            <person name="Courtney L."/>
            <person name="Fronick C."/>
            <person name="Harrison M."/>
            <person name="Strong C."/>
            <person name="Farmer C."/>
            <person name="Delahaunty K."/>
            <person name="Markovic C."/>
            <person name="Hall O."/>
            <person name="Minx P."/>
            <person name="Tomlinson C."/>
            <person name="Mitreva M."/>
            <person name="Nelson J."/>
            <person name="Hou S."/>
            <person name="Wollam A."/>
            <person name="Pepin K.H."/>
            <person name="Johnson M."/>
            <person name="Bhonagiri V."/>
            <person name="Nash W.E."/>
            <person name="Warren W."/>
            <person name="Chinwalla A."/>
            <person name="Mardis E.R."/>
            <person name="Wilson R.K."/>
        </authorList>
    </citation>
    <scope>NUCLEOTIDE SEQUENCE [LARGE SCALE GENOMIC DNA]</scope>
    <source>
        <strain evidence="4 5">ATCC 51271</strain>
    </source>
</reference>
<dbReference type="Pfam" id="PF14283">
    <property type="entry name" value="CD1107-like"/>
    <property type="match status" value="1"/>
</dbReference>
<feature type="domain" description="Mobile element protein CD1107-like" evidence="3">
    <location>
        <begin position="86"/>
        <end position="244"/>
    </location>
</feature>
<keyword evidence="2" id="KW-1133">Transmembrane helix</keyword>
<dbReference type="InterPro" id="IPR025376">
    <property type="entry name" value="CD1107-like_dom"/>
</dbReference>
<name>V2Y2W5_9FIRM</name>
<feature type="compositionally biased region" description="Basic and acidic residues" evidence="1">
    <location>
        <begin position="61"/>
        <end position="85"/>
    </location>
</feature>
<keyword evidence="2" id="KW-0472">Membrane</keyword>
<dbReference type="Proteomes" id="UP000018227">
    <property type="component" value="Unassembled WGS sequence"/>
</dbReference>
<organism evidence="4 5">
    <name type="scientific">Catonella morbi ATCC 51271</name>
    <dbReference type="NCBI Taxonomy" id="592026"/>
    <lineage>
        <taxon>Bacteria</taxon>
        <taxon>Bacillati</taxon>
        <taxon>Bacillota</taxon>
        <taxon>Clostridia</taxon>
        <taxon>Lachnospirales</taxon>
        <taxon>Lachnospiraceae</taxon>
        <taxon>Catonella</taxon>
    </lineage>
</organism>
<accession>V2Y2W5</accession>
<evidence type="ECO:0000259" key="3">
    <source>
        <dbReference type="Pfam" id="PF14283"/>
    </source>
</evidence>
<feature type="transmembrane region" description="Helical" evidence="2">
    <location>
        <begin position="215"/>
        <end position="236"/>
    </location>
</feature>
<gene>
    <name evidence="4" type="ORF">GCWU0000282_002537</name>
</gene>
<comment type="caution">
    <text evidence="4">The sequence shown here is derived from an EMBL/GenBank/DDBJ whole genome shotgun (WGS) entry which is preliminary data.</text>
</comment>
<sequence>MKKMTDNKNKVVAKLVGALMIGTLIFSGAFPVKAFAQSGETATESEIKEVKESVIKDIDTKGSKMKETKTKENELQKKAEEEHLEPLTPNGNMNIVDDYGSAKPAGKQFITVTTKSGNYFYLIIDRDDKGTETVHFLNLVDEADLLSLMKDEEVKLYMNSKGMTDVNKQDEVTEKPEDLETEIDKKGIKDADKMTDESDDSEALEPAPEEKSKNITGIMAIIFILTLGGIGGFIYFKFNKGKKKNALPDPDADYPYEDDEEDYLTDMDIEEDGTEENESNTDDDINDEPEYQDDPKGE</sequence>
<dbReference type="RefSeq" id="WP_023355384.1">
    <property type="nucleotide sequence ID" value="NZ_KI535369.1"/>
</dbReference>
<dbReference type="EMBL" id="ACIL03000016">
    <property type="protein sequence ID" value="ESL02402.1"/>
    <property type="molecule type" value="Genomic_DNA"/>
</dbReference>
<evidence type="ECO:0000256" key="1">
    <source>
        <dbReference type="SAM" id="MobiDB-lite"/>
    </source>
</evidence>
<feature type="region of interest" description="Disordered" evidence="1">
    <location>
        <begin position="244"/>
        <end position="298"/>
    </location>
</feature>
<feature type="compositionally biased region" description="Basic and acidic residues" evidence="1">
    <location>
        <begin position="167"/>
        <end position="196"/>
    </location>
</feature>
<evidence type="ECO:0000313" key="5">
    <source>
        <dbReference type="Proteomes" id="UP000018227"/>
    </source>
</evidence>
<dbReference type="STRING" id="592026.GCWU0000282_002537"/>
<dbReference type="AlphaFoldDB" id="V2Y2W5"/>
<feature type="region of interest" description="Disordered" evidence="1">
    <location>
        <begin position="167"/>
        <end position="210"/>
    </location>
</feature>
<dbReference type="eggNOG" id="ENOG502Z81G">
    <property type="taxonomic scope" value="Bacteria"/>
</dbReference>
<feature type="compositionally biased region" description="Acidic residues" evidence="1">
    <location>
        <begin position="250"/>
        <end position="292"/>
    </location>
</feature>
<feature type="region of interest" description="Disordered" evidence="1">
    <location>
        <begin position="61"/>
        <end position="92"/>
    </location>
</feature>
<dbReference type="HOGENOM" id="CLU_961991_0_0_9"/>
<keyword evidence="2" id="KW-0812">Transmembrane</keyword>
<evidence type="ECO:0000256" key="2">
    <source>
        <dbReference type="SAM" id="Phobius"/>
    </source>
</evidence>
<protein>
    <recommendedName>
        <fullName evidence="3">Mobile element protein CD1107-like domain-containing protein</fullName>
    </recommendedName>
</protein>